<feature type="domain" description="Cyanophage baseplate Pam3 plug gp18" evidence="1">
    <location>
        <begin position="1"/>
        <end position="95"/>
    </location>
</feature>
<dbReference type="AlphaFoldDB" id="A0A0L0GXU1"/>
<reference evidence="2 3" key="1">
    <citation type="journal article" date="2015" name="Appl. Environ. Microbiol.">
        <title>The Enterobacterium Trabulsiella odontotermitis Presents Novel Adaptations Related to Its Association with Fungus-Growing Termites.</title>
        <authorList>
            <person name="Sapountzis P."/>
            <person name="Gruntjes T."/>
            <person name="Otani S."/>
            <person name="Estevez J."/>
            <person name="da Costa R.R."/>
            <person name="Plunkett G.3rd."/>
            <person name="Perna N.T."/>
            <person name="Poulsen M."/>
        </authorList>
    </citation>
    <scope>NUCLEOTIDE SEQUENCE [LARGE SCALE GENOMIC DNA]</scope>
    <source>
        <strain evidence="2 3">12</strain>
    </source>
</reference>
<dbReference type="InterPro" id="IPR054252">
    <property type="entry name" value="Pam3_gp18"/>
</dbReference>
<sequence>MLELSLEKLKAQSFSVSLDNQRCDIRLTQYSSFLYMDLTVDGRPVMQGVPCLNNNRMVRYAWLGFRGELFFSDLEGNSDPRWEGLGERYRLWYLSEEENVR</sequence>
<evidence type="ECO:0000313" key="3">
    <source>
        <dbReference type="Proteomes" id="UP000037393"/>
    </source>
</evidence>
<gene>
    <name evidence="2" type="ORF">GM31_16900</name>
</gene>
<protein>
    <recommendedName>
        <fullName evidence="1">Cyanophage baseplate Pam3 plug gp18 domain-containing protein</fullName>
    </recommendedName>
</protein>
<accession>A0A0L0GXU1</accession>
<dbReference type="RefSeq" id="WP_049856728.1">
    <property type="nucleotide sequence ID" value="NZ_JNGI01000035.1"/>
</dbReference>
<proteinExistence type="predicted"/>
<organism evidence="2 3">
    <name type="scientific">Trabulsiella odontotermitis</name>
    <dbReference type="NCBI Taxonomy" id="379893"/>
    <lineage>
        <taxon>Bacteria</taxon>
        <taxon>Pseudomonadati</taxon>
        <taxon>Pseudomonadota</taxon>
        <taxon>Gammaproteobacteria</taxon>
        <taxon>Enterobacterales</taxon>
        <taxon>Enterobacteriaceae</taxon>
        <taxon>Trabulsiella</taxon>
    </lineage>
</organism>
<evidence type="ECO:0000313" key="2">
    <source>
        <dbReference type="EMBL" id="KNC94035.1"/>
    </source>
</evidence>
<dbReference type="EMBL" id="JNGI01000035">
    <property type="protein sequence ID" value="KNC94035.1"/>
    <property type="molecule type" value="Genomic_DNA"/>
</dbReference>
<dbReference type="PATRIC" id="fig|379893.4.peg.3431"/>
<comment type="caution">
    <text evidence="2">The sequence shown here is derived from an EMBL/GenBank/DDBJ whole genome shotgun (WGS) entry which is preliminary data.</text>
</comment>
<keyword evidence="3" id="KW-1185">Reference proteome</keyword>
<dbReference type="Pfam" id="PF22479">
    <property type="entry name" value="Pam3_gp18"/>
    <property type="match status" value="1"/>
</dbReference>
<dbReference type="OrthoDB" id="6444802at2"/>
<dbReference type="Proteomes" id="UP000037393">
    <property type="component" value="Unassembled WGS sequence"/>
</dbReference>
<evidence type="ECO:0000259" key="1">
    <source>
        <dbReference type="Pfam" id="PF22479"/>
    </source>
</evidence>
<name>A0A0L0GXU1_9ENTR</name>